<keyword evidence="3" id="KW-1185">Reference proteome</keyword>
<name>C1A577_GEMAT</name>
<dbReference type="InterPro" id="IPR042099">
    <property type="entry name" value="ANL_N_sf"/>
</dbReference>
<evidence type="ECO:0000259" key="1">
    <source>
        <dbReference type="Pfam" id="PF04443"/>
    </source>
</evidence>
<dbReference type="HOGENOM" id="CLU_051326_0_0_0"/>
<organism evidence="2 3">
    <name type="scientific">Gemmatimonas aurantiaca (strain DSM 14586 / JCM 11422 / NBRC 100505 / T-27)</name>
    <dbReference type="NCBI Taxonomy" id="379066"/>
    <lineage>
        <taxon>Bacteria</taxon>
        <taxon>Pseudomonadati</taxon>
        <taxon>Gemmatimonadota</taxon>
        <taxon>Gemmatimonadia</taxon>
        <taxon>Gemmatimonadales</taxon>
        <taxon>Gemmatimonadaceae</taxon>
        <taxon>Gemmatimonas</taxon>
    </lineage>
</organism>
<reference evidence="3" key="1">
    <citation type="submission" date="2006-03" db="EMBL/GenBank/DDBJ databases">
        <title>Complete genome sequence of Gemmatimonas aurantiaca T-27 that represents a novel phylum Gemmatimonadetes.</title>
        <authorList>
            <person name="Takasaki K."/>
            <person name="Ichikawa N."/>
            <person name="Miura H."/>
            <person name="Matsushita S."/>
            <person name="Watanabe Y."/>
            <person name="Oguchi A."/>
            <person name="Ankai A."/>
            <person name="Yashiro I."/>
            <person name="Takahashi M."/>
            <person name="Terui Y."/>
            <person name="Fukui S."/>
            <person name="Yokoyama H."/>
            <person name="Tanikawa S."/>
            <person name="Hanada S."/>
            <person name="Kamagata Y."/>
            <person name="Fujita N."/>
        </authorList>
    </citation>
    <scope>NUCLEOTIDE SEQUENCE [LARGE SCALE GENOMIC DNA]</scope>
    <source>
        <strain evidence="3">T-27 / DSM 14586 / JCM 11422 / NBRC 100505</strain>
    </source>
</reference>
<dbReference type="Proteomes" id="UP000002209">
    <property type="component" value="Chromosome"/>
</dbReference>
<dbReference type="KEGG" id="gau:GAU_0345"/>
<dbReference type="GO" id="GO:0008218">
    <property type="term" value="P:bioluminescence"/>
    <property type="evidence" value="ECO:0007669"/>
    <property type="project" value="InterPro"/>
</dbReference>
<gene>
    <name evidence="2" type="ordered locus">GAU_0345</name>
</gene>
<evidence type="ECO:0000313" key="2">
    <source>
        <dbReference type="EMBL" id="BAH37387.1"/>
    </source>
</evidence>
<feature type="domain" description="Acyl-protein synthetase LuxE" evidence="1">
    <location>
        <begin position="24"/>
        <end position="363"/>
    </location>
</feature>
<dbReference type="AlphaFoldDB" id="C1A577"/>
<proteinExistence type="predicted"/>
<evidence type="ECO:0000313" key="3">
    <source>
        <dbReference type="Proteomes" id="UP000002209"/>
    </source>
</evidence>
<dbReference type="Gene3D" id="3.40.50.12780">
    <property type="entry name" value="N-terminal domain of ligase-like"/>
    <property type="match status" value="1"/>
</dbReference>
<accession>C1A577</accession>
<dbReference type="SUPFAM" id="SSF56801">
    <property type="entry name" value="Acetyl-CoA synthetase-like"/>
    <property type="match status" value="1"/>
</dbReference>
<dbReference type="InterPro" id="IPR007534">
    <property type="entry name" value="LuxE"/>
</dbReference>
<dbReference type="eggNOG" id="COG0318">
    <property type="taxonomic scope" value="Bacteria"/>
</dbReference>
<dbReference type="EMBL" id="AP009153">
    <property type="protein sequence ID" value="BAH37387.1"/>
    <property type="molecule type" value="Genomic_DNA"/>
</dbReference>
<dbReference type="STRING" id="379066.GAU_0345"/>
<sequence>MIAASDHATALADLLAVPQYTHPQETKSERLRAELAALTSHHRACSEPYARMVNALFPHVQHGISSLADVPWVPVGLFKSHQLQSIADTDIATVLVSSGTSGQQPSRIVLDREAAAQQRTALASIMGTLLGPKRLPMLVIDTPSIIKGRGALSARGAGVLGMMTFGAAHAFALDDTLVPQPEIIARFLERHGHAPFLMFGFTFLAWQALVEQMPAGSMDLSQGILVHSGGWKKLIERSVSDVVFKDRLREQTGLARVHNFYGMVEQIGGVFLEGDDGLLYPPDFADVIVRDPRTLDVVPHGTEGVIQVLSLLPRSYPGHSILTEDRGVIVHEDAPGASRRGKGFVVLGRVPRAELRGCSDVIATTAAASL</sequence>
<dbReference type="GO" id="GO:0047474">
    <property type="term" value="F:long-chain fatty acid--protein ligase activity"/>
    <property type="evidence" value="ECO:0007669"/>
    <property type="project" value="InterPro"/>
</dbReference>
<dbReference type="Pfam" id="PF04443">
    <property type="entry name" value="LuxE"/>
    <property type="match status" value="1"/>
</dbReference>
<protein>
    <recommendedName>
        <fullName evidence="1">Acyl-protein synthetase LuxE domain-containing protein</fullName>
    </recommendedName>
</protein>